<dbReference type="AlphaFoldDB" id="A0A1M5CZR0"/>
<organism evidence="1 2">
    <name type="scientific">Litoreibacter ascidiaceicola</name>
    <dbReference type="NCBI Taxonomy" id="1486859"/>
    <lineage>
        <taxon>Bacteria</taxon>
        <taxon>Pseudomonadati</taxon>
        <taxon>Pseudomonadota</taxon>
        <taxon>Alphaproteobacteria</taxon>
        <taxon>Rhodobacterales</taxon>
        <taxon>Roseobacteraceae</taxon>
        <taxon>Litoreibacter</taxon>
    </lineage>
</organism>
<evidence type="ECO:0000313" key="2">
    <source>
        <dbReference type="Proteomes" id="UP000184144"/>
    </source>
</evidence>
<name>A0A1M5CZR0_9RHOB</name>
<dbReference type="EMBL" id="FQUV01000008">
    <property type="protein sequence ID" value="SHF60134.1"/>
    <property type="molecule type" value="Genomic_DNA"/>
</dbReference>
<reference evidence="2" key="1">
    <citation type="submission" date="2016-11" db="EMBL/GenBank/DDBJ databases">
        <authorList>
            <person name="Varghese N."/>
            <person name="Submissions S."/>
        </authorList>
    </citation>
    <scope>NUCLEOTIDE SEQUENCE [LARGE SCALE GENOMIC DNA]</scope>
    <source>
        <strain evidence="2">DSM 100566</strain>
    </source>
</reference>
<evidence type="ECO:0000313" key="1">
    <source>
        <dbReference type="EMBL" id="SHF60134.1"/>
    </source>
</evidence>
<protein>
    <recommendedName>
        <fullName evidence="3">Lipoprotein</fullName>
    </recommendedName>
</protein>
<dbReference type="STRING" id="1486859.SAMN05444273_10830"/>
<gene>
    <name evidence="1" type="ORF">SAMN05444273_10830</name>
</gene>
<accession>A0A1M5CZR0</accession>
<dbReference type="PROSITE" id="PS51257">
    <property type="entry name" value="PROKAR_LIPOPROTEIN"/>
    <property type="match status" value="1"/>
</dbReference>
<keyword evidence="2" id="KW-1185">Reference proteome</keyword>
<dbReference type="Proteomes" id="UP000184144">
    <property type="component" value="Unassembled WGS sequence"/>
</dbReference>
<proteinExistence type="predicted"/>
<evidence type="ECO:0008006" key="3">
    <source>
        <dbReference type="Google" id="ProtNLM"/>
    </source>
</evidence>
<sequence>MCTRGLHIKRLVPTDQSIETMMKHIFLSALLLSACSPQAIIDTAYPHREKFAFRSADGEAVFTYTCASGPTDDATKKRARKAHAYLDARFTKAVNGAVDSIFDADGKTTARAVGKTLDKEIEDIVEQTEARYKCLFTDSRDA</sequence>